<evidence type="ECO:0000313" key="1">
    <source>
        <dbReference type="EMBL" id="DAB38851.1"/>
    </source>
</evidence>
<reference evidence="1 2" key="1">
    <citation type="journal article" date="2017" name="Front. Microbiol.">
        <title>Comparative Genomic Analysis of the Class Epsilonproteobacteria and Proposed Reclassification to Epsilonbacteraeota (phyl. nov.).</title>
        <authorList>
            <person name="Waite D.W."/>
            <person name="Vanwonterghem I."/>
            <person name="Rinke C."/>
            <person name="Parks D.H."/>
            <person name="Zhang Y."/>
            <person name="Takai K."/>
            <person name="Sievert S.M."/>
            <person name="Simon J."/>
            <person name="Campbell B.J."/>
            <person name="Hanson T.E."/>
            <person name="Woyke T."/>
            <person name="Klotz M.G."/>
            <person name="Hugenholtz P."/>
        </authorList>
    </citation>
    <scope>NUCLEOTIDE SEQUENCE [LARGE SCALE GENOMIC DNA]</scope>
    <source>
        <strain evidence="1">UBA12443</strain>
    </source>
</reference>
<accession>A0A2D3WC13</accession>
<dbReference type="AlphaFoldDB" id="A0A2D3WC13"/>
<dbReference type="EMBL" id="DLUI01000059">
    <property type="protein sequence ID" value="DAB38851.1"/>
    <property type="molecule type" value="Genomic_DNA"/>
</dbReference>
<dbReference type="Proteomes" id="UP000228859">
    <property type="component" value="Unassembled WGS sequence"/>
</dbReference>
<name>A0A2D3WC13_9BACT</name>
<sequence length="65" mass="7765">MSPSQKRFLTPDELLEEYGFGKKWQDKMRSKKLIPYKKLGGYVRYDRLEIDVWIEKHSVVSEESA</sequence>
<gene>
    <name evidence="1" type="ORF">CFH83_03815</name>
</gene>
<evidence type="ECO:0000313" key="2">
    <source>
        <dbReference type="Proteomes" id="UP000228859"/>
    </source>
</evidence>
<organism evidence="1 2">
    <name type="scientific">Sulfuricurvum kujiense</name>
    <dbReference type="NCBI Taxonomy" id="148813"/>
    <lineage>
        <taxon>Bacteria</taxon>
        <taxon>Pseudomonadati</taxon>
        <taxon>Campylobacterota</taxon>
        <taxon>Epsilonproteobacteria</taxon>
        <taxon>Campylobacterales</taxon>
        <taxon>Sulfurimonadaceae</taxon>
        <taxon>Sulfuricurvum</taxon>
    </lineage>
</organism>
<proteinExistence type="predicted"/>
<protein>
    <recommendedName>
        <fullName evidence="3">Helix-turn-helix domain-containing protein</fullName>
    </recommendedName>
</protein>
<dbReference type="RefSeq" id="WP_294896330.1">
    <property type="nucleotide sequence ID" value="NZ_DLUI01000059.1"/>
</dbReference>
<comment type="caution">
    <text evidence="1">The sequence shown here is derived from an EMBL/GenBank/DDBJ whole genome shotgun (WGS) entry which is preliminary data.</text>
</comment>
<evidence type="ECO:0008006" key="3">
    <source>
        <dbReference type="Google" id="ProtNLM"/>
    </source>
</evidence>